<proteinExistence type="predicted"/>
<dbReference type="GO" id="GO:0098542">
    <property type="term" value="P:defense response to other organism"/>
    <property type="evidence" value="ECO:0007669"/>
    <property type="project" value="TreeGrafter"/>
</dbReference>
<feature type="domain" description="NB-ARC" evidence="4">
    <location>
        <begin position="174"/>
        <end position="347"/>
    </location>
</feature>
<evidence type="ECO:0000256" key="1">
    <source>
        <dbReference type="ARBA" id="ARBA00022737"/>
    </source>
</evidence>
<dbReference type="PANTHER" id="PTHR23155:SF1052">
    <property type="entry name" value="DISEASE RESISTANCE PROTEIN RPM1"/>
    <property type="match status" value="1"/>
</dbReference>
<organism evidence="8 9">
    <name type="scientific">Abrus precatorius</name>
    <name type="common">Indian licorice</name>
    <name type="synonym">Glycine abrus</name>
    <dbReference type="NCBI Taxonomy" id="3816"/>
    <lineage>
        <taxon>Eukaryota</taxon>
        <taxon>Viridiplantae</taxon>
        <taxon>Streptophyta</taxon>
        <taxon>Embryophyta</taxon>
        <taxon>Tracheophyta</taxon>
        <taxon>Spermatophyta</taxon>
        <taxon>Magnoliopsida</taxon>
        <taxon>eudicotyledons</taxon>
        <taxon>Gunneridae</taxon>
        <taxon>Pentapetalae</taxon>
        <taxon>rosids</taxon>
        <taxon>fabids</taxon>
        <taxon>Fabales</taxon>
        <taxon>Fabaceae</taxon>
        <taxon>Papilionoideae</taxon>
        <taxon>50 kb inversion clade</taxon>
        <taxon>NPAAA clade</taxon>
        <taxon>indigoferoid/millettioid clade</taxon>
        <taxon>Abreae</taxon>
        <taxon>Abrus</taxon>
    </lineage>
</organism>
<dbReference type="GeneID" id="113849125"/>
<evidence type="ECO:0000259" key="5">
    <source>
        <dbReference type="Pfam" id="PF18052"/>
    </source>
</evidence>
<feature type="domain" description="Disease resistance N-terminal" evidence="5">
    <location>
        <begin position="5"/>
        <end position="89"/>
    </location>
</feature>
<dbReference type="PRINTS" id="PR00364">
    <property type="entry name" value="DISEASERSIST"/>
</dbReference>
<dbReference type="FunFam" id="1.10.10.10:FF:000322">
    <property type="entry name" value="Probable disease resistance protein At1g63360"/>
    <property type="match status" value="1"/>
</dbReference>
<dbReference type="InterPro" id="IPR027417">
    <property type="entry name" value="P-loop_NTPase"/>
</dbReference>
<accession>A0A8B8JSV4</accession>
<dbReference type="FunFam" id="3.40.50.300:FF:001091">
    <property type="entry name" value="Probable disease resistance protein At1g61300"/>
    <property type="match status" value="1"/>
</dbReference>
<dbReference type="Gene3D" id="1.10.10.10">
    <property type="entry name" value="Winged helix-like DNA-binding domain superfamily/Winged helix DNA-binding domain"/>
    <property type="match status" value="1"/>
</dbReference>
<dbReference type="Gene3D" id="3.40.50.300">
    <property type="entry name" value="P-loop containing nucleotide triphosphate hydrolases"/>
    <property type="match status" value="1"/>
</dbReference>
<reference evidence="9" key="2">
    <citation type="submission" date="2025-08" db="UniProtKB">
        <authorList>
            <consortium name="RefSeq"/>
        </authorList>
    </citation>
    <scope>IDENTIFICATION</scope>
    <source>
        <tissue evidence="9">Young leaves</tissue>
    </source>
</reference>
<dbReference type="InterPro" id="IPR038005">
    <property type="entry name" value="RX-like_CC"/>
</dbReference>
<dbReference type="InterPro" id="IPR042197">
    <property type="entry name" value="Apaf_helical"/>
</dbReference>
<sequence>MAEIAVNLVIDKLIPLLRDEVNLQRGVPNQLESVKGQLQMIRAYLKDADAKAEMGKTNHSLKEWIMQMRQVSYRIEDVIDEYLLQVHNKLQDNCGVASVICKICDLLRSVMSRQKIASQIDEIRESIERLSREKETFGFNPSALESRSDITTLHYLRQGALFIEDDQLVGIDHTKHVLCNWLLEKGSRTVISVVGEGGHGKTTVVNKVFNQKKGEASFNCYAWITVSRLLKGENLLKDLLKRFYEEAGDKGSVNEISEMDRNALIINLREYLQGKSYLIVFDDVWEESFWGDVEHALPRDKGMIIITTRDRRVAEFCGGHGPIHTYDTQPLNHEDAWNLFCLKAFREDCPKDLEGLSEEFVKKCNGVPLAIVAIASLLSTKNKNVLEWKRVYDSLRSKLSSDPHLSCVHQVLSESYQDLSYHLKSCLLYFGLFPEDYSISCVRLINLWIAEGFVENKENDGQTLEEVAEEYLNELIARSLVKVVEVFPYGRVRRCRVHDLMHDFILRKCEELNFCQVKKSKRLVLHEWTRRLSIDECVDDDPVKKSVANYGLIRSCFLFGIDRYTPTSVFESLFSRFKLLARLDCEDAPLDYLPKAVGDLFHLKYLSLRSTRIRSIPKFIGKLQNLETLDLKYTGVRELPCEIERLAKLRHLLAYEFGVGVKLKVGIGHLSSLQKLRMVEASNNGDVIMKELKNLKQIRDLGIFNINRKDGTLLCNAIECMTCLRSLSIKAAEEEVIELESLRVSPESLQRLYLDGRLEKLPHWVHKLKSLVKLRLDGSQLTEDPLPLIKELSALVELQLYESYEGNVLCFKEGWFMNLKVLRVELSTLITLKIEGGGMPYLQLLQIHRRPEMLQVPTHVQPVIKYGHYDLSE</sequence>
<keyword evidence="1" id="KW-0677">Repeat</keyword>
<dbReference type="InterPro" id="IPR041118">
    <property type="entry name" value="Rx_N"/>
</dbReference>
<keyword evidence="8" id="KW-1185">Reference proteome</keyword>
<feature type="domain" description="Disease resistance protein winged helix" evidence="6">
    <location>
        <begin position="432"/>
        <end position="505"/>
    </location>
</feature>
<dbReference type="AlphaFoldDB" id="A0A8B8JSV4"/>
<dbReference type="Proteomes" id="UP000694853">
    <property type="component" value="Unplaced"/>
</dbReference>
<dbReference type="Pfam" id="PF00931">
    <property type="entry name" value="NB-ARC"/>
    <property type="match status" value="1"/>
</dbReference>
<evidence type="ECO:0000256" key="2">
    <source>
        <dbReference type="ARBA" id="ARBA00022741"/>
    </source>
</evidence>
<dbReference type="CDD" id="cd14798">
    <property type="entry name" value="RX-CC_like"/>
    <property type="match status" value="1"/>
</dbReference>
<dbReference type="InterPro" id="IPR036388">
    <property type="entry name" value="WH-like_DNA-bd_sf"/>
</dbReference>
<reference evidence="8" key="1">
    <citation type="journal article" date="2019" name="Toxins">
        <title>Detection of Abrin-Like and Prepropulchellin-Like Toxin Genes and Transcripts Using Whole Genome Sequencing and Full-Length Transcript Sequencing of Abrus precatorius.</title>
        <authorList>
            <person name="Hovde B.T."/>
            <person name="Daligault H.E."/>
            <person name="Hanschen E.R."/>
            <person name="Kunde Y.A."/>
            <person name="Johnson M.B."/>
            <person name="Starkenburg S.R."/>
            <person name="Johnson S.L."/>
        </authorList>
    </citation>
    <scope>NUCLEOTIDE SEQUENCE [LARGE SCALE GENOMIC DNA]</scope>
</reference>
<dbReference type="InterPro" id="IPR002182">
    <property type="entry name" value="NB-ARC"/>
</dbReference>
<dbReference type="GO" id="GO:0043531">
    <property type="term" value="F:ADP binding"/>
    <property type="evidence" value="ECO:0007669"/>
    <property type="project" value="InterPro"/>
</dbReference>
<evidence type="ECO:0000313" key="8">
    <source>
        <dbReference type="Proteomes" id="UP000694853"/>
    </source>
</evidence>
<dbReference type="RefSeq" id="XP_027334582.1">
    <property type="nucleotide sequence ID" value="XM_027478781.1"/>
</dbReference>
<dbReference type="InterPro" id="IPR055414">
    <property type="entry name" value="LRR_R13L4/SHOC2-like"/>
</dbReference>
<dbReference type="Pfam" id="PF23598">
    <property type="entry name" value="LRR_14"/>
    <property type="match status" value="1"/>
</dbReference>
<dbReference type="InterPro" id="IPR044974">
    <property type="entry name" value="Disease_R_plants"/>
</dbReference>
<dbReference type="KEGG" id="aprc:113849125"/>
<dbReference type="InterPro" id="IPR032675">
    <property type="entry name" value="LRR_dom_sf"/>
</dbReference>
<dbReference type="SUPFAM" id="SSF52540">
    <property type="entry name" value="P-loop containing nucleoside triphosphate hydrolases"/>
    <property type="match status" value="1"/>
</dbReference>
<dbReference type="Gene3D" id="3.80.10.10">
    <property type="entry name" value="Ribonuclease Inhibitor"/>
    <property type="match status" value="1"/>
</dbReference>
<keyword evidence="2" id="KW-0547">Nucleotide-binding</keyword>
<keyword evidence="3" id="KW-0611">Plant defense</keyword>
<dbReference type="SUPFAM" id="SSF52058">
    <property type="entry name" value="L domain-like"/>
    <property type="match status" value="1"/>
</dbReference>
<dbReference type="InterPro" id="IPR058922">
    <property type="entry name" value="WHD_DRP"/>
</dbReference>
<feature type="domain" description="Disease resistance R13L4/SHOC-2-like LRR" evidence="7">
    <location>
        <begin position="573"/>
        <end position="853"/>
    </location>
</feature>
<evidence type="ECO:0000259" key="6">
    <source>
        <dbReference type="Pfam" id="PF23559"/>
    </source>
</evidence>
<gene>
    <name evidence="9" type="primary">LOC113849125</name>
</gene>
<name>A0A8B8JSV4_ABRPR</name>
<evidence type="ECO:0000256" key="3">
    <source>
        <dbReference type="ARBA" id="ARBA00022821"/>
    </source>
</evidence>
<dbReference type="PANTHER" id="PTHR23155">
    <property type="entry name" value="DISEASE RESISTANCE PROTEIN RP"/>
    <property type="match status" value="1"/>
</dbReference>
<dbReference type="Pfam" id="PF18052">
    <property type="entry name" value="Rx_N"/>
    <property type="match status" value="1"/>
</dbReference>
<evidence type="ECO:0000259" key="4">
    <source>
        <dbReference type="Pfam" id="PF00931"/>
    </source>
</evidence>
<dbReference type="Pfam" id="PF23559">
    <property type="entry name" value="WHD_DRP"/>
    <property type="match status" value="1"/>
</dbReference>
<dbReference type="OrthoDB" id="1428495at2759"/>
<evidence type="ECO:0000313" key="9">
    <source>
        <dbReference type="RefSeq" id="XP_027334582.1"/>
    </source>
</evidence>
<dbReference type="Gene3D" id="1.10.8.430">
    <property type="entry name" value="Helical domain of apoptotic protease-activating factors"/>
    <property type="match status" value="1"/>
</dbReference>
<protein>
    <submittedName>
        <fullName evidence="9">Disease resistance protein RPM1-like</fullName>
    </submittedName>
</protein>
<evidence type="ECO:0000259" key="7">
    <source>
        <dbReference type="Pfam" id="PF23598"/>
    </source>
</evidence>
<dbReference type="Gene3D" id="1.20.5.4130">
    <property type="match status" value="1"/>
</dbReference>